<comment type="caution">
    <text evidence="2">The sequence shown here is derived from an EMBL/GenBank/DDBJ whole genome shotgun (WGS) entry which is preliminary data.</text>
</comment>
<dbReference type="InterPro" id="IPR012942">
    <property type="entry name" value="SRR1-like"/>
</dbReference>
<protein>
    <recommendedName>
        <fullName evidence="1">SRR1-like domain-containing protein</fullName>
    </recommendedName>
</protein>
<feature type="domain" description="SRR1-like" evidence="1">
    <location>
        <begin position="180"/>
        <end position="286"/>
    </location>
</feature>
<organism evidence="2 3">
    <name type="scientific">Apiospora kogelbergensis</name>
    <dbReference type="NCBI Taxonomy" id="1337665"/>
    <lineage>
        <taxon>Eukaryota</taxon>
        <taxon>Fungi</taxon>
        <taxon>Dikarya</taxon>
        <taxon>Ascomycota</taxon>
        <taxon>Pezizomycotina</taxon>
        <taxon>Sordariomycetes</taxon>
        <taxon>Xylariomycetidae</taxon>
        <taxon>Amphisphaeriales</taxon>
        <taxon>Apiosporaceae</taxon>
        <taxon>Apiospora</taxon>
    </lineage>
</organism>
<name>A0AAW0QBA4_9PEZI</name>
<proteinExistence type="predicted"/>
<dbReference type="PANTHER" id="PTHR42080:SF3">
    <property type="entry name" value="SRR1-LIKE DOMAIN-CONTAINING PROTEIN"/>
    <property type="match status" value="1"/>
</dbReference>
<dbReference type="PANTHER" id="PTHR42080">
    <property type="entry name" value="SRR1 DOMAIN-CONTAINING PROTEIN"/>
    <property type="match status" value="1"/>
</dbReference>
<keyword evidence="3" id="KW-1185">Reference proteome</keyword>
<dbReference type="Proteomes" id="UP001392437">
    <property type="component" value="Unassembled WGS sequence"/>
</dbReference>
<evidence type="ECO:0000313" key="2">
    <source>
        <dbReference type="EMBL" id="KAK8100458.1"/>
    </source>
</evidence>
<dbReference type="Pfam" id="PF07985">
    <property type="entry name" value="SRR1"/>
    <property type="match status" value="1"/>
</dbReference>
<evidence type="ECO:0000313" key="3">
    <source>
        <dbReference type="Proteomes" id="UP001392437"/>
    </source>
</evidence>
<gene>
    <name evidence="2" type="ORF">PG999_010832</name>
</gene>
<sequence>MVCQISSPLDGSIVSGPGTEVSFDDITAAYDAGIPLFSKKTLRVMSAQLQRYREGTLGRTPLRVIGVDGREVEYVLGGTDRSRVRIYYRSIEALVTGDGVGEYAPHQEFFAVTFARIKEYHGNNVPFEGHDAATIAARAKIDKMPPAELRTIFLEKEGKWKKTEPFVDEMHRIWDDRDIASAGIDKIVAFACGPLIWDSKVAVQSILQHGLLLSLRDYLLGKGEQAGECPCYVQDPAYSDRDKDVLKSLGITTLEDPAGFLEADDRSIVLSFYPNVPVKQIIADLCRPAVIIWSLPADLYPCSGRNTAGYGGVDHVPSLLSLLATEQGLRIPNSWELSMVGCRGGDTRPGIWYSIHAVCWLKD</sequence>
<accession>A0AAW0QBA4</accession>
<reference evidence="2 3" key="1">
    <citation type="submission" date="2023-01" db="EMBL/GenBank/DDBJ databases">
        <title>Analysis of 21 Apiospora genomes using comparative genomics revels a genus with tremendous synthesis potential of carbohydrate active enzymes and secondary metabolites.</title>
        <authorList>
            <person name="Sorensen T."/>
        </authorList>
    </citation>
    <scope>NUCLEOTIDE SEQUENCE [LARGE SCALE GENOMIC DNA]</scope>
    <source>
        <strain evidence="2 3">CBS 117206</strain>
    </source>
</reference>
<dbReference type="AlphaFoldDB" id="A0AAW0QBA4"/>
<evidence type="ECO:0000259" key="1">
    <source>
        <dbReference type="Pfam" id="PF07985"/>
    </source>
</evidence>
<dbReference type="EMBL" id="JAQQWP010000009">
    <property type="protein sequence ID" value="KAK8100458.1"/>
    <property type="molecule type" value="Genomic_DNA"/>
</dbReference>